<dbReference type="PROSITE" id="PS51257">
    <property type="entry name" value="PROKAR_LIPOPROTEIN"/>
    <property type="match status" value="1"/>
</dbReference>
<protein>
    <recommendedName>
        <fullName evidence="2">beta-fructofuranosidase</fullName>
        <ecNumber evidence="2">3.2.1.26</ecNumber>
    </recommendedName>
</protein>
<keyword evidence="3" id="KW-0378">Hydrolase</keyword>
<dbReference type="SUPFAM" id="SSF49899">
    <property type="entry name" value="Concanavalin A-like lectins/glucanases"/>
    <property type="match status" value="1"/>
</dbReference>
<keyword evidence="4" id="KW-0326">Glycosidase</keyword>
<dbReference type="GO" id="GO:0004564">
    <property type="term" value="F:beta-fructofuranosidase activity"/>
    <property type="evidence" value="ECO:0007669"/>
    <property type="project" value="UniProtKB-EC"/>
</dbReference>
<dbReference type="InterPro" id="IPR001362">
    <property type="entry name" value="Glyco_hydro_32"/>
</dbReference>
<gene>
    <name evidence="7" type="ORF">SAMN05421827_11852</name>
</gene>
<sequence length="519" mass="56870">MALKRILLAGMAISLFLSCTKEKTYAPAEPFSEEKFNIFPKPQISPNSTTGQSTGWVGDVMPSYVNGQFELFFLHDDPDQVKQSSTGQHAIHKLSSKNLLDFSYDGEMIPYGNKSTQDNLIGTGSMVKAGNTNYFYYTGYNANNSWLQNTNSALVSANTREAIMYATSSTTTGWTKKAGFALKAPDGYATTDFRDPYVFYNTEFSTYWMMVSAQKDGKGVILVYTSTDPATDNWQLRGPLSVEGDYLMLECADVFKIDDKYFMLFAEDWSTSPGTHYRVASSSAGPWFKPADGMDMFDGHQFYAGKTASNGTERYAFGWAHRRNPENDNGVRTWGGNLISQQITKLGNDKLAVKAPSSVKSYFSKDADAIVSAQTGTVSGSAGNYTLTGSSSASGYRFAALNGTTMIKGKLALSNLNGTASINFNAKTDLSGSYQIRFEPASKRIAGYNNGQEVTRVPFVFEQGKTYDFSIIVDGSIIVLYLNDQVALTNRSYSAKGTSWSLTANGLELKVTNLKVSTH</sequence>
<dbReference type="CDD" id="cd08995">
    <property type="entry name" value="GH32_EcAec43-like"/>
    <property type="match status" value="1"/>
</dbReference>
<dbReference type="EC" id="3.2.1.26" evidence="2"/>
<comment type="similarity">
    <text evidence="1">Belongs to the glycosyl hydrolase 32 family.</text>
</comment>
<dbReference type="GO" id="GO:0005975">
    <property type="term" value="P:carbohydrate metabolic process"/>
    <property type="evidence" value="ECO:0007669"/>
    <property type="project" value="InterPro"/>
</dbReference>
<evidence type="ECO:0000256" key="2">
    <source>
        <dbReference type="ARBA" id="ARBA00012758"/>
    </source>
</evidence>
<dbReference type="InterPro" id="IPR051214">
    <property type="entry name" value="GH32_Enzymes"/>
</dbReference>
<dbReference type="InterPro" id="IPR013320">
    <property type="entry name" value="ConA-like_dom_sf"/>
</dbReference>
<dbReference type="PANTHER" id="PTHR43101">
    <property type="entry name" value="BETA-FRUCTOSIDASE"/>
    <property type="match status" value="1"/>
</dbReference>
<dbReference type="Gene3D" id="2.60.120.560">
    <property type="entry name" value="Exo-inulinase, domain 1"/>
    <property type="match status" value="1"/>
</dbReference>
<feature type="domain" description="Glycosyl hydrolase family 32 N-terminal" evidence="5">
    <location>
        <begin position="56"/>
        <end position="337"/>
    </location>
</feature>
<evidence type="ECO:0000259" key="5">
    <source>
        <dbReference type="Pfam" id="PF00251"/>
    </source>
</evidence>
<dbReference type="InterPro" id="IPR032507">
    <property type="entry name" value="BT1760-like_C"/>
</dbReference>
<dbReference type="Gene3D" id="2.115.10.20">
    <property type="entry name" value="Glycosyl hydrolase domain, family 43"/>
    <property type="match status" value="1"/>
</dbReference>
<dbReference type="OrthoDB" id="9759709at2"/>
<reference evidence="8" key="1">
    <citation type="submission" date="2016-10" db="EMBL/GenBank/DDBJ databases">
        <authorList>
            <person name="Varghese N."/>
            <person name="Submissions S."/>
        </authorList>
    </citation>
    <scope>NUCLEOTIDE SEQUENCE [LARGE SCALE GENOMIC DNA]</scope>
    <source>
        <strain evidence="8">DSM 17933</strain>
    </source>
</reference>
<proteinExistence type="inferred from homology"/>
<organism evidence="7 8">
    <name type="scientific">Pedobacter terrae</name>
    <dbReference type="NCBI Taxonomy" id="405671"/>
    <lineage>
        <taxon>Bacteria</taxon>
        <taxon>Pseudomonadati</taxon>
        <taxon>Bacteroidota</taxon>
        <taxon>Sphingobacteriia</taxon>
        <taxon>Sphingobacteriales</taxon>
        <taxon>Sphingobacteriaceae</taxon>
        <taxon>Pedobacter</taxon>
    </lineage>
</organism>
<feature type="domain" description="BT1760-like C-terminal" evidence="6">
    <location>
        <begin position="360"/>
        <end position="516"/>
    </location>
</feature>
<dbReference type="EMBL" id="FNCH01000018">
    <property type="protein sequence ID" value="SDH17581.1"/>
    <property type="molecule type" value="Genomic_DNA"/>
</dbReference>
<dbReference type="InterPro" id="IPR013148">
    <property type="entry name" value="Glyco_hydro_32_N"/>
</dbReference>
<dbReference type="Proteomes" id="UP000199643">
    <property type="component" value="Unassembled WGS sequence"/>
</dbReference>
<dbReference type="PANTHER" id="PTHR43101:SF1">
    <property type="entry name" value="BETA-FRUCTOSIDASE"/>
    <property type="match status" value="1"/>
</dbReference>
<evidence type="ECO:0000313" key="8">
    <source>
        <dbReference type="Proteomes" id="UP000199643"/>
    </source>
</evidence>
<keyword evidence="8" id="KW-1185">Reference proteome</keyword>
<evidence type="ECO:0000259" key="6">
    <source>
        <dbReference type="Pfam" id="PF16346"/>
    </source>
</evidence>
<evidence type="ECO:0000256" key="1">
    <source>
        <dbReference type="ARBA" id="ARBA00009902"/>
    </source>
</evidence>
<dbReference type="SUPFAM" id="SSF75005">
    <property type="entry name" value="Arabinanase/levansucrase/invertase"/>
    <property type="match status" value="1"/>
</dbReference>
<name>A0A1G8A9M5_9SPHI</name>
<dbReference type="SMART" id="SM00640">
    <property type="entry name" value="Glyco_32"/>
    <property type="match status" value="1"/>
</dbReference>
<evidence type="ECO:0000313" key="7">
    <source>
        <dbReference type="EMBL" id="SDH17581.1"/>
    </source>
</evidence>
<evidence type="ECO:0000256" key="4">
    <source>
        <dbReference type="ARBA" id="ARBA00023295"/>
    </source>
</evidence>
<dbReference type="AlphaFoldDB" id="A0A1G8A9M5"/>
<dbReference type="InterPro" id="IPR023296">
    <property type="entry name" value="Glyco_hydro_beta-prop_sf"/>
</dbReference>
<dbReference type="Pfam" id="PF16346">
    <property type="entry name" value="GH32_BT1760-like_C"/>
    <property type="match status" value="1"/>
</dbReference>
<dbReference type="STRING" id="405671.SAMN05421827_11852"/>
<evidence type="ECO:0000256" key="3">
    <source>
        <dbReference type="ARBA" id="ARBA00022801"/>
    </source>
</evidence>
<dbReference type="Pfam" id="PF00251">
    <property type="entry name" value="Glyco_hydro_32N"/>
    <property type="match status" value="1"/>
</dbReference>
<accession>A0A1G8A9M5</accession>